<dbReference type="InterPro" id="IPR018376">
    <property type="entry name" value="Enoyl-CoA_hyd/isom_CS"/>
</dbReference>
<gene>
    <name evidence="3" type="ORF">NBZ79_17275</name>
</gene>
<dbReference type="PANTHER" id="PTHR43802:SF1">
    <property type="entry name" value="IP11341P-RELATED"/>
    <property type="match status" value="1"/>
</dbReference>
<reference evidence="3" key="1">
    <citation type="submission" date="2022-06" db="EMBL/GenBank/DDBJ databases">
        <title>Sneathiella actinostolidae sp. nov., isolated from a sea anemonein the Western Pacific Ocean.</title>
        <authorList>
            <person name="Wei M.J."/>
        </authorList>
    </citation>
    <scope>NUCLEOTIDE SEQUENCE</scope>
    <source>
        <strain evidence="3">PHK-P5</strain>
    </source>
</reference>
<dbReference type="RefSeq" id="WP_251933843.1">
    <property type="nucleotide sequence ID" value="NZ_CP098747.1"/>
</dbReference>
<organism evidence="3 4">
    <name type="scientific">Sneathiella marina</name>
    <dbReference type="NCBI Taxonomy" id="2950108"/>
    <lineage>
        <taxon>Bacteria</taxon>
        <taxon>Pseudomonadati</taxon>
        <taxon>Pseudomonadota</taxon>
        <taxon>Alphaproteobacteria</taxon>
        <taxon>Sneathiellales</taxon>
        <taxon>Sneathiellaceae</taxon>
        <taxon>Sneathiella</taxon>
    </lineage>
</organism>
<dbReference type="Gene3D" id="3.90.226.10">
    <property type="entry name" value="2-enoyl-CoA Hydratase, Chain A, domain 1"/>
    <property type="match status" value="1"/>
</dbReference>
<dbReference type="Gene3D" id="1.10.287.2460">
    <property type="match status" value="1"/>
</dbReference>
<dbReference type="NCBIfam" id="NF006108">
    <property type="entry name" value="PRK08259.1"/>
    <property type="match status" value="1"/>
</dbReference>
<dbReference type="PROSITE" id="PS00166">
    <property type="entry name" value="ENOYL_COA_HYDRATASE"/>
    <property type="match status" value="1"/>
</dbReference>
<evidence type="ECO:0000313" key="4">
    <source>
        <dbReference type="Proteomes" id="UP001056291"/>
    </source>
</evidence>
<comment type="similarity">
    <text evidence="1 2">Belongs to the enoyl-CoA hydratase/isomerase family.</text>
</comment>
<dbReference type="InterPro" id="IPR001753">
    <property type="entry name" value="Enoyl-CoA_hydra/iso"/>
</dbReference>
<keyword evidence="4" id="KW-1185">Reference proteome</keyword>
<evidence type="ECO:0000256" key="1">
    <source>
        <dbReference type="ARBA" id="ARBA00005254"/>
    </source>
</evidence>
<dbReference type="CDD" id="cd06558">
    <property type="entry name" value="crotonase-like"/>
    <property type="match status" value="1"/>
</dbReference>
<dbReference type="SUPFAM" id="SSF52096">
    <property type="entry name" value="ClpP/crotonase"/>
    <property type="match status" value="1"/>
</dbReference>
<dbReference type="Pfam" id="PF00378">
    <property type="entry name" value="ECH_1"/>
    <property type="match status" value="1"/>
</dbReference>
<dbReference type="PANTHER" id="PTHR43802">
    <property type="entry name" value="ENOYL-COA HYDRATASE"/>
    <property type="match status" value="1"/>
</dbReference>
<evidence type="ECO:0000256" key="2">
    <source>
        <dbReference type="RuleBase" id="RU003707"/>
    </source>
</evidence>
<accession>A0ABY4W124</accession>
<sequence>MRDYANGKVRSTTDNQVTTVVINRADVKNACDVETVKGLYDAFQDFEQDDDAKAAVLTGAGNSFCAGADLAELASGASIGFSWAGTDKGVTRRRLSKPVIAAVEGHAVAAGLALAVWCDMRVASDTAVFGVFCRRFGGPMPNGCTVRLPRIIGESRALDMLMTGRPVAADEALLFGLADRRVAAGTALEEAQALAQQLARFPQLALLSDRASSISQWDFTEVDAIDREIEGSKPAFEQQFQSGAGRFVGGQGRHGDFS</sequence>
<protein>
    <submittedName>
        <fullName evidence="3">Crotonase/enoyl-CoA hydratase family protein</fullName>
    </submittedName>
</protein>
<dbReference type="Proteomes" id="UP001056291">
    <property type="component" value="Chromosome"/>
</dbReference>
<proteinExistence type="inferred from homology"/>
<evidence type="ECO:0000313" key="3">
    <source>
        <dbReference type="EMBL" id="USG60912.1"/>
    </source>
</evidence>
<name>A0ABY4W124_9PROT</name>
<dbReference type="InterPro" id="IPR029045">
    <property type="entry name" value="ClpP/crotonase-like_dom_sf"/>
</dbReference>
<dbReference type="EMBL" id="CP098747">
    <property type="protein sequence ID" value="USG60912.1"/>
    <property type="molecule type" value="Genomic_DNA"/>
</dbReference>